<dbReference type="PRINTS" id="PR00344">
    <property type="entry name" value="BCTRLSENSOR"/>
</dbReference>
<accession>A0A8J3PVA9</accession>
<dbReference type="GO" id="GO:0005886">
    <property type="term" value="C:plasma membrane"/>
    <property type="evidence" value="ECO:0007669"/>
    <property type="project" value="UniProtKB-SubCell"/>
</dbReference>
<organism evidence="17 18">
    <name type="scientific">Planotetraspora kaengkrachanensis</name>
    <dbReference type="NCBI Taxonomy" id="575193"/>
    <lineage>
        <taxon>Bacteria</taxon>
        <taxon>Bacillati</taxon>
        <taxon>Actinomycetota</taxon>
        <taxon>Actinomycetes</taxon>
        <taxon>Streptosporangiales</taxon>
        <taxon>Streptosporangiaceae</taxon>
        <taxon>Planotetraspora</taxon>
    </lineage>
</organism>
<comment type="caution">
    <text evidence="17">The sequence shown here is derived from an EMBL/GenBank/DDBJ whole genome shotgun (WGS) entry which is preliminary data.</text>
</comment>
<dbReference type="InterPro" id="IPR050351">
    <property type="entry name" value="BphY/WalK/GraS-like"/>
</dbReference>
<dbReference type="GO" id="GO:0000156">
    <property type="term" value="F:phosphorelay response regulator activity"/>
    <property type="evidence" value="ECO:0007669"/>
    <property type="project" value="TreeGrafter"/>
</dbReference>
<dbReference type="GO" id="GO:0030295">
    <property type="term" value="F:protein kinase activator activity"/>
    <property type="evidence" value="ECO:0007669"/>
    <property type="project" value="TreeGrafter"/>
</dbReference>
<evidence type="ECO:0000313" key="17">
    <source>
        <dbReference type="EMBL" id="GIG81618.1"/>
    </source>
</evidence>
<evidence type="ECO:0000256" key="3">
    <source>
        <dbReference type="ARBA" id="ARBA00004236"/>
    </source>
</evidence>
<evidence type="ECO:0000256" key="11">
    <source>
        <dbReference type="ARBA" id="ARBA00022989"/>
    </source>
</evidence>
<keyword evidence="7" id="KW-0812">Transmembrane</keyword>
<dbReference type="CDD" id="cd00082">
    <property type="entry name" value="HisKA"/>
    <property type="match status" value="1"/>
</dbReference>
<dbReference type="GO" id="GO:0000155">
    <property type="term" value="F:phosphorelay sensor kinase activity"/>
    <property type="evidence" value="ECO:0007669"/>
    <property type="project" value="InterPro"/>
</dbReference>
<keyword evidence="9" id="KW-0418">Kinase</keyword>
<keyword evidence="18" id="KW-1185">Reference proteome</keyword>
<dbReference type="PANTHER" id="PTHR42878:SF7">
    <property type="entry name" value="SENSOR HISTIDINE KINASE GLRK"/>
    <property type="match status" value="1"/>
</dbReference>
<dbReference type="Pfam" id="PF08448">
    <property type="entry name" value="PAS_4"/>
    <property type="match status" value="1"/>
</dbReference>
<dbReference type="SMART" id="SM00388">
    <property type="entry name" value="HisKA"/>
    <property type="match status" value="1"/>
</dbReference>
<evidence type="ECO:0000256" key="12">
    <source>
        <dbReference type="ARBA" id="ARBA00023012"/>
    </source>
</evidence>
<keyword evidence="5" id="KW-0597">Phosphoprotein</keyword>
<dbReference type="InterPro" id="IPR036890">
    <property type="entry name" value="HATPase_C_sf"/>
</dbReference>
<keyword evidence="6" id="KW-0808">Transferase</keyword>
<dbReference type="Gene3D" id="3.30.450.20">
    <property type="entry name" value="PAS domain"/>
    <property type="match status" value="1"/>
</dbReference>
<dbReference type="AlphaFoldDB" id="A0A8J3PVA9"/>
<name>A0A8J3PVA9_9ACTN</name>
<sequence length="409" mass="45627">MMDSRVDCRAVFKAIVSPLLVMTPHFVVVAANDSFLKLVGRSQADLLGRDFFAVFPGNPNAPNDPDVQGVMRLHASLVRVVATGQRDTMALQRYDIEASGIPGVFEERYWSTINMPVLDPDGEVELIVLRTEDVTEFLQQLRLSGERDVTRARSELEAMRTDLYARACELQELNEELKQAHRQQRQTTSMLREAIERQRRFVFDASHDLRNPITGLLAELEVAIAEPDSDLHQLLRKLLLDAERLNDIVNDLLELARLDAAPPAPTEPVDLTQLVIDELKRRTLTVAVVTRLERQVVVNASRIRLARLLGNLVNNAERHTSTVIEISVTGDPPDAVLEVIDDGPGIAPADRERIFERLFRLDDACRRDPGGSGLGLPIAREIAHAYGGRLYAADHPTGARFVLRLPLAA</sequence>
<dbReference type="SMART" id="SM00387">
    <property type="entry name" value="HATPase_c"/>
    <property type="match status" value="1"/>
</dbReference>
<dbReference type="Gene3D" id="1.10.287.130">
    <property type="match status" value="1"/>
</dbReference>
<dbReference type="PROSITE" id="PS50112">
    <property type="entry name" value="PAS"/>
    <property type="match status" value="1"/>
</dbReference>
<dbReference type="GO" id="GO:0005524">
    <property type="term" value="F:ATP binding"/>
    <property type="evidence" value="ECO:0007669"/>
    <property type="project" value="UniProtKB-KW"/>
</dbReference>
<dbReference type="Pfam" id="PF02518">
    <property type="entry name" value="HATPase_c"/>
    <property type="match status" value="1"/>
</dbReference>
<gene>
    <name evidence="17" type="ORF">Pka01_47450</name>
</gene>
<evidence type="ECO:0000259" key="16">
    <source>
        <dbReference type="PROSITE" id="PS50112"/>
    </source>
</evidence>
<dbReference type="Gene3D" id="3.30.565.10">
    <property type="entry name" value="Histidine kinase-like ATPase, C-terminal domain"/>
    <property type="match status" value="1"/>
</dbReference>
<dbReference type="Proteomes" id="UP000630097">
    <property type="component" value="Unassembled WGS sequence"/>
</dbReference>
<feature type="domain" description="Histidine kinase" evidence="15">
    <location>
        <begin position="204"/>
        <end position="409"/>
    </location>
</feature>
<dbReference type="InterPro" id="IPR013656">
    <property type="entry name" value="PAS_4"/>
</dbReference>
<evidence type="ECO:0000256" key="6">
    <source>
        <dbReference type="ARBA" id="ARBA00022679"/>
    </source>
</evidence>
<dbReference type="PROSITE" id="PS50109">
    <property type="entry name" value="HIS_KIN"/>
    <property type="match status" value="1"/>
</dbReference>
<comment type="catalytic activity">
    <reaction evidence="1">
        <text>ATP + protein L-histidine = ADP + protein N-phospho-L-histidine.</text>
        <dbReference type="EC" id="2.7.13.3"/>
    </reaction>
</comment>
<evidence type="ECO:0000256" key="13">
    <source>
        <dbReference type="ARBA" id="ARBA00023136"/>
    </source>
</evidence>
<protein>
    <recommendedName>
        <fullName evidence="14">Sensor-like histidine kinase SenX3</fullName>
        <ecNumber evidence="4">2.7.13.3</ecNumber>
    </recommendedName>
</protein>
<dbReference type="EMBL" id="BONV01000024">
    <property type="protein sequence ID" value="GIG81618.1"/>
    <property type="molecule type" value="Genomic_DNA"/>
</dbReference>
<evidence type="ECO:0000256" key="2">
    <source>
        <dbReference type="ARBA" id="ARBA00004141"/>
    </source>
</evidence>
<dbReference type="Pfam" id="PF00512">
    <property type="entry name" value="HisKA"/>
    <property type="match status" value="1"/>
</dbReference>
<dbReference type="EC" id="2.7.13.3" evidence="4"/>
<evidence type="ECO:0000256" key="14">
    <source>
        <dbReference type="ARBA" id="ARBA00039401"/>
    </source>
</evidence>
<evidence type="ECO:0000256" key="8">
    <source>
        <dbReference type="ARBA" id="ARBA00022741"/>
    </source>
</evidence>
<dbReference type="CDD" id="cd00075">
    <property type="entry name" value="HATPase"/>
    <property type="match status" value="1"/>
</dbReference>
<evidence type="ECO:0000256" key="10">
    <source>
        <dbReference type="ARBA" id="ARBA00022840"/>
    </source>
</evidence>
<dbReference type="PANTHER" id="PTHR42878">
    <property type="entry name" value="TWO-COMPONENT HISTIDINE KINASE"/>
    <property type="match status" value="1"/>
</dbReference>
<dbReference type="GO" id="GO:0007234">
    <property type="term" value="P:osmosensory signaling via phosphorelay pathway"/>
    <property type="evidence" value="ECO:0007669"/>
    <property type="project" value="TreeGrafter"/>
</dbReference>
<dbReference type="InterPro" id="IPR003661">
    <property type="entry name" value="HisK_dim/P_dom"/>
</dbReference>
<dbReference type="InterPro" id="IPR004358">
    <property type="entry name" value="Sig_transdc_His_kin-like_C"/>
</dbReference>
<keyword evidence="8" id="KW-0547">Nucleotide-binding</keyword>
<dbReference type="InterPro" id="IPR036097">
    <property type="entry name" value="HisK_dim/P_sf"/>
</dbReference>
<dbReference type="SUPFAM" id="SSF47384">
    <property type="entry name" value="Homodimeric domain of signal transducing histidine kinase"/>
    <property type="match status" value="1"/>
</dbReference>
<evidence type="ECO:0000256" key="5">
    <source>
        <dbReference type="ARBA" id="ARBA00022553"/>
    </source>
</evidence>
<keyword evidence="11" id="KW-1133">Transmembrane helix</keyword>
<evidence type="ECO:0000256" key="9">
    <source>
        <dbReference type="ARBA" id="ARBA00022777"/>
    </source>
</evidence>
<dbReference type="InterPro" id="IPR005467">
    <property type="entry name" value="His_kinase_dom"/>
</dbReference>
<dbReference type="InterPro" id="IPR035965">
    <property type="entry name" value="PAS-like_dom_sf"/>
</dbReference>
<comment type="subcellular location">
    <subcellularLocation>
        <location evidence="3">Cell membrane</location>
    </subcellularLocation>
    <subcellularLocation>
        <location evidence="2">Membrane</location>
        <topology evidence="2">Multi-pass membrane protein</topology>
    </subcellularLocation>
</comment>
<dbReference type="InterPro" id="IPR000014">
    <property type="entry name" value="PAS"/>
</dbReference>
<reference evidence="17 18" key="1">
    <citation type="submission" date="2021-01" db="EMBL/GenBank/DDBJ databases">
        <title>Whole genome shotgun sequence of Planotetraspora kaengkrachanensis NBRC 104272.</title>
        <authorList>
            <person name="Komaki H."/>
            <person name="Tamura T."/>
        </authorList>
    </citation>
    <scope>NUCLEOTIDE SEQUENCE [LARGE SCALE GENOMIC DNA]</scope>
    <source>
        <strain evidence="17 18">NBRC 104272</strain>
    </source>
</reference>
<dbReference type="InterPro" id="IPR003594">
    <property type="entry name" value="HATPase_dom"/>
</dbReference>
<evidence type="ECO:0000313" key="18">
    <source>
        <dbReference type="Proteomes" id="UP000630097"/>
    </source>
</evidence>
<keyword evidence="10" id="KW-0067">ATP-binding</keyword>
<dbReference type="SUPFAM" id="SSF55874">
    <property type="entry name" value="ATPase domain of HSP90 chaperone/DNA topoisomerase II/histidine kinase"/>
    <property type="match status" value="1"/>
</dbReference>
<evidence type="ECO:0000256" key="4">
    <source>
        <dbReference type="ARBA" id="ARBA00012438"/>
    </source>
</evidence>
<keyword evidence="12" id="KW-0902">Two-component regulatory system</keyword>
<dbReference type="SUPFAM" id="SSF55785">
    <property type="entry name" value="PYP-like sensor domain (PAS domain)"/>
    <property type="match status" value="1"/>
</dbReference>
<feature type="domain" description="PAS" evidence="16">
    <location>
        <begin position="4"/>
        <end position="52"/>
    </location>
</feature>
<proteinExistence type="predicted"/>
<keyword evidence="13" id="KW-0472">Membrane</keyword>
<evidence type="ECO:0000256" key="7">
    <source>
        <dbReference type="ARBA" id="ARBA00022692"/>
    </source>
</evidence>
<evidence type="ECO:0000259" key="15">
    <source>
        <dbReference type="PROSITE" id="PS50109"/>
    </source>
</evidence>
<evidence type="ECO:0000256" key="1">
    <source>
        <dbReference type="ARBA" id="ARBA00000085"/>
    </source>
</evidence>